<feature type="domain" description="Heparan-alpha-glucosaminide N-acetyltransferase catalytic" evidence="2">
    <location>
        <begin position="28"/>
        <end position="234"/>
    </location>
</feature>
<dbReference type="KEGG" id="spii:G7077_00085"/>
<keyword evidence="1" id="KW-1133">Transmembrane helix</keyword>
<dbReference type="EMBL" id="CP049869">
    <property type="protein sequence ID" value="QIK77556.1"/>
    <property type="molecule type" value="Genomic_DNA"/>
</dbReference>
<feature type="transmembrane region" description="Helical" evidence="1">
    <location>
        <begin position="286"/>
        <end position="304"/>
    </location>
</feature>
<evidence type="ECO:0000313" key="4">
    <source>
        <dbReference type="Proteomes" id="UP000503222"/>
    </source>
</evidence>
<evidence type="ECO:0000256" key="1">
    <source>
        <dbReference type="SAM" id="Phobius"/>
    </source>
</evidence>
<feature type="transmembrane region" description="Helical" evidence="1">
    <location>
        <begin position="110"/>
        <end position="129"/>
    </location>
</feature>
<dbReference type="Proteomes" id="UP000503222">
    <property type="component" value="Chromosome"/>
</dbReference>
<evidence type="ECO:0000313" key="3">
    <source>
        <dbReference type="EMBL" id="QIK77556.1"/>
    </source>
</evidence>
<keyword evidence="1" id="KW-0812">Transmembrane</keyword>
<proteinExistence type="predicted"/>
<feature type="transmembrane region" description="Helical" evidence="1">
    <location>
        <begin position="76"/>
        <end position="98"/>
    </location>
</feature>
<dbReference type="PANTHER" id="PTHR40407:SF1">
    <property type="entry name" value="HEPARAN-ALPHA-GLUCOSAMINIDE N-ACETYLTRANSFERASE CATALYTIC DOMAIN-CONTAINING PROTEIN"/>
    <property type="match status" value="1"/>
</dbReference>
<feature type="transmembrane region" description="Helical" evidence="1">
    <location>
        <begin position="205"/>
        <end position="225"/>
    </location>
</feature>
<dbReference type="RefSeq" id="WP_166409952.1">
    <property type="nucleotide sequence ID" value="NZ_CP049869.1"/>
</dbReference>
<dbReference type="Pfam" id="PF07786">
    <property type="entry name" value="HGSNAT_cat"/>
    <property type="match status" value="1"/>
</dbReference>
<feature type="transmembrane region" description="Helical" evidence="1">
    <location>
        <begin position="162"/>
        <end position="193"/>
    </location>
</feature>
<gene>
    <name evidence="3" type="ORF">G7077_00085</name>
</gene>
<dbReference type="PANTHER" id="PTHR40407">
    <property type="entry name" value="MEMBRANE PROTEIN-LIKE PROTEIN"/>
    <property type="match status" value="1"/>
</dbReference>
<accession>A0A6G7YLG9</accession>
<sequence length="337" mass="36119">MATQAAQLNGDALVEPVPAGVTRSGAARLDAIDMLRGLVIVFMVLDHVRDFFHVSVNSFDPTDPVQSYPLLYVTRWITHLCAPTFVFLAGVSIFLQRANGKAGADLSRFLLTRGAWLVFLEVTVVTFGFNFGVSVVFLQVIWAIGISMICMAALARLPSVAVLIIGVAILLIYPLVAAATEGATGAAAIIRIMTVAPNLIPGTPILAFYAAIPWLGVMCLGFGLGPSFRLERERTRILLPLALGLLVAFVIMRALNGYGDPAPWKTGATETQTVMSFMNVSKYPPSPDYVCATLGTSMLIFLALQHFRGGQRAFCSTSAAPPCLPIFAISTSHTALR</sequence>
<evidence type="ECO:0000259" key="2">
    <source>
        <dbReference type="Pfam" id="PF07786"/>
    </source>
</evidence>
<reference evidence="3 4" key="1">
    <citation type="submission" date="2020-03" db="EMBL/GenBank/DDBJ databases">
        <title>Sphingomonas sp. nov., isolated from fish.</title>
        <authorList>
            <person name="Hyun D.-W."/>
            <person name="Bae J.-W."/>
        </authorList>
    </citation>
    <scope>NUCLEOTIDE SEQUENCE [LARGE SCALE GENOMIC DNA]</scope>
    <source>
        <strain evidence="3 4">HDW15B</strain>
    </source>
</reference>
<keyword evidence="4" id="KW-1185">Reference proteome</keyword>
<organism evidence="3 4">
    <name type="scientific">Sphingomonas piscis</name>
    <dbReference type="NCBI Taxonomy" id="2714943"/>
    <lineage>
        <taxon>Bacteria</taxon>
        <taxon>Pseudomonadati</taxon>
        <taxon>Pseudomonadota</taxon>
        <taxon>Alphaproteobacteria</taxon>
        <taxon>Sphingomonadales</taxon>
        <taxon>Sphingomonadaceae</taxon>
        <taxon>Sphingomonas</taxon>
    </lineage>
</organism>
<name>A0A6G7YLG9_9SPHN</name>
<dbReference type="InterPro" id="IPR012429">
    <property type="entry name" value="HGSNAT_cat"/>
</dbReference>
<dbReference type="AlphaFoldDB" id="A0A6G7YLG9"/>
<protein>
    <submittedName>
        <fullName evidence="3">DUF1624 domain-containing protein</fullName>
    </submittedName>
</protein>
<keyword evidence="1" id="KW-0472">Membrane</keyword>
<feature type="transmembrane region" description="Helical" evidence="1">
    <location>
        <begin position="237"/>
        <end position="255"/>
    </location>
</feature>